<keyword evidence="2" id="KW-1185">Reference proteome</keyword>
<protein>
    <recommendedName>
        <fullName evidence="3">SIR2-like domain-containing protein</fullName>
    </recommendedName>
</protein>
<sequence length="446" mass="49602">MVLGAGFSIAASDGVFPATDDLGVRVMRRIRESGRSEDAVRPFRGRRFESWLSRLAEQQPDLSESENLRNREMFSLVTSAIREVIRECQDEVLKGQPSWWLQRLIGILHFRQANVVTFNYDVIPELVLKYCRLYDDLEHEAQAEDALKNMPLPPETPNRGLVFGLPTAKTFRLIKLHGSIDNYWVPGDLTGTTIRRWNDNGRFGAPGVPRVVDRNQLLPGREPFIVPPAAAKSSYYRNPLTRQLWKDASDAIGSAANVALVGYSIPATDLVSSGMFEERLSNTGSIVTIVNPDIDGPKFAVQELGVSEDRIVSYRSCEEYVNALESEIRLTPDDLAKASTDESLDHSLVVGRWTYPEYVVVDGVPNGNLSEVLLKLVPQNQSIEGNARDCMTVANLLSRFPNFEHLRVEFPDGKSALVATAGICNSNAGDQRSILLKTTAMPSLLR</sequence>
<accession>A0ABP8JRF2</accession>
<organism evidence="1 2">
    <name type="scientific">Brevibacterium pityocampae</name>
    <dbReference type="NCBI Taxonomy" id="506594"/>
    <lineage>
        <taxon>Bacteria</taxon>
        <taxon>Bacillati</taxon>
        <taxon>Actinomycetota</taxon>
        <taxon>Actinomycetes</taxon>
        <taxon>Micrococcales</taxon>
        <taxon>Brevibacteriaceae</taxon>
        <taxon>Brevibacterium</taxon>
    </lineage>
</organism>
<reference evidence="2" key="1">
    <citation type="journal article" date="2019" name="Int. J. Syst. Evol. Microbiol.">
        <title>The Global Catalogue of Microorganisms (GCM) 10K type strain sequencing project: providing services to taxonomists for standard genome sequencing and annotation.</title>
        <authorList>
            <consortium name="The Broad Institute Genomics Platform"/>
            <consortium name="The Broad Institute Genome Sequencing Center for Infectious Disease"/>
            <person name="Wu L."/>
            <person name="Ma J."/>
        </authorList>
    </citation>
    <scope>NUCLEOTIDE SEQUENCE [LARGE SCALE GENOMIC DNA]</scope>
    <source>
        <strain evidence="2">JCM 17808</strain>
    </source>
</reference>
<comment type="caution">
    <text evidence="1">The sequence shown here is derived from an EMBL/GenBank/DDBJ whole genome shotgun (WGS) entry which is preliminary data.</text>
</comment>
<dbReference type="Proteomes" id="UP001500642">
    <property type="component" value="Unassembled WGS sequence"/>
</dbReference>
<proteinExistence type="predicted"/>
<evidence type="ECO:0000313" key="2">
    <source>
        <dbReference type="Proteomes" id="UP001500642"/>
    </source>
</evidence>
<gene>
    <name evidence="1" type="ORF">GCM10023167_24790</name>
</gene>
<name>A0ABP8JRF2_9MICO</name>
<evidence type="ECO:0008006" key="3">
    <source>
        <dbReference type="Google" id="ProtNLM"/>
    </source>
</evidence>
<dbReference type="EMBL" id="BAABGL010000034">
    <property type="protein sequence ID" value="GAA4394888.1"/>
    <property type="molecule type" value="Genomic_DNA"/>
</dbReference>
<evidence type="ECO:0000313" key="1">
    <source>
        <dbReference type="EMBL" id="GAA4394888.1"/>
    </source>
</evidence>